<organism evidence="1 2">
    <name type="scientific">Goodea atripinnis</name>
    <dbReference type="NCBI Taxonomy" id="208336"/>
    <lineage>
        <taxon>Eukaryota</taxon>
        <taxon>Metazoa</taxon>
        <taxon>Chordata</taxon>
        <taxon>Craniata</taxon>
        <taxon>Vertebrata</taxon>
        <taxon>Euteleostomi</taxon>
        <taxon>Actinopterygii</taxon>
        <taxon>Neopterygii</taxon>
        <taxon>Teleostei</taxon>
        <taxon>Neoteleostei</taxon>
        <taxon>Acanthomorphata</taxon>
        <taxon>Ovalentaria</taxon>
        <taxon>Atherinomorphae</taxon>
        <taxon>Cyprinodontiformes</taxon>
        <taxon>Goodeidae</taxon>
        <taxon>Goodea</taxon>
    </lineage>
</organism>
<keyword evidence="2" id="KW-1185">Reference proteome</keyword>
<gene>
    <name evidence="1" type="ORF">GOODEAATRI_017239</name>
</gene>
<dbReference type="EMBL" id="JAHRIO010011384">
    <property type="protein sequence ID" value="MEQ2162186.1"/>
    <property type="molecule type" value="Genomic_DNA"/>
</dbReference>
<sequence>MTSRVAAPDWPVCLSLDLYGQLEDHQDRKGRAAETTVKRRGYKDLCWEDIGLLVHLDLRLNEISIKLEIHRSVHYRLESSSFPLFVTDIRRKLWTQLNRLPRPQTRKA</sequence>
<comment type="caution">
    <text evidence="1">The sequence shown here is derived from an EMBL/GenBank/DDBJ whole genome shotgun (WGS) entry which is preliminary data.</text>
</comment>
<name>A0ABV0MST1_9TELE</name>
<accession>A0ABV0MST1</accession>
<proteinExistence type="predicted"/>
<evidence type="ECO:0000313" key="1">
    <source>
        <dbReference type="EMBL" id="MEQ2162186.1"/>
    </source>
</evidence>
<evidence type="ECO:0000313" key="2">
    <source>
        <dbReference type="Proteomes" id="UP001476798"/>
    </source>
</evidence>
<reference evidence="1 2" key="1">
    <citation type="submission" date="2021-06" db="EMBL/GenBank/DDBJ databases">
        <authorList>
            <person name="Palmer J.M."/>
        </authorList>
    </citation>
    <scope>NUCLEOTIDE SEQUENCE [LARGE SCALE GENOMIC DNA]</scope>
    <source>
        <strain evidence="1 2">GA_2019</strain>
        <tissue evidence="1">Muscle</tissue>
    </source>
</reference>
<dbReference type="Proteomes" id="UP001476798">
    <property type="component" value="Unassembled WGS sequence"/>
</dbReference>
<protein>
    <submittedName>
        <fullName evidence="1">Uncharacterized protein</fullName>
    </submittedName>
</protein>